<evidence type="ECO:0000259" key="2">
    <source>
        <dbReference type="Pfam" id="PF04389"/>
    </source>
</evidence>
<feature type="non-terminal residue" evidence="3">
    <location>
        <position position="159"/>
    </location>
</feature>
<dbReference type="RefSeq" id="WP_203150908.1">
    <property type="nucleotide sequence ID" value="NZ_JAEVHL010000180.1"/>
</dbReference>
<evidence type="ECO:0000256" key="1">
    <source>
        <dbReference type="ARBA" id="ARBA00022801"/>
    </source>
</evidence>
<dbReference type="EMBL" id="JAEVHL010000180">
    <property type="protein sequence ID" value="MBM0278542.1"/>
    <property type="molecule type" value="Genomic_DNA"/>
</dbReference>
<sequence length="159" mass="17017">MTDDLAGRFRVLWDEIAPLGRNADSGGYLRYALTEPERELRAWFRAQAERRGMPVTEDGNGNLFAHWGDPEGTEAVLTGSHFDSVPHGGAYDGPLGIVSAFLAVDELRVAGVTPARPLVVAAFVEEEGARFGVPCLGSRLLTGALPRARAACATRPGEL</sequence>
<name>A0ABS1YM76_9ACTN</name>
<feature type="domain" description="Peptidase M28" evidence="2">
    <location>
        <begin position="62"/>
        <end position="141"/>
    </location>
</feature>
<gene>
    <name evidence="3" type="ORF">JM949_26065</name>
</gene>
<dbReference type="InterPro" id="IPR007484">
    <property type="entry name" value="Peptidase_M28"/>
</dbReference>
<dbReference type="PANTHER" id="PTHR32494:SF5">
    <property type="entry name" value="ALLANTOATE AMIDOHYDROLASE"/>
    <property type="match status" value="1"/>
</dbReference>
<accession>A0ABS1YM76</accession>
<dbReference type="Proteomes" id="UP000622245">
    <property type="component" value="Unassembled WGS sequence"/>
</dbReference>
<dbReference type="PANTHER" id="PTHR32494">
    <property type="entry name" value="ALLANTOATE DEIMINASE-RELATED"/>
    <property type="match status" value="1"/>
</dbReference>
<reference evidence="3 4" key="1">
    <citation type="submission" date="2021-01" db="EMBL/GenBank/DDBJ databases">
        <title>Draft genome sequence of Micromonospora sp. strain STR1s_6.</title>
        <authorList>
            <person name="Karlyshev A."/>
            <person name="Jawad R."/>
        </authorList>
    </citation>
    <scope>NUCLEOTIDE SEQUENCE [LARGE SCALE GENOMIC DNA]</scope>
    <source>
        <strain evidence="3 4">STR1S-6</strain>
    </source>
</reference>
<keyword evidence="1" id="KW-0378">Hydrolase</keyword>
<evidence type="ECO:0000313" key="4">
    <source>
        <dbReference type="Proteomes" id="UP000622245"/>
    </source>
</evidence>
<dbReference type="InterPro" id="IPR010158">
    <property type="entry name" value="Amidase_Cbmase"/>
</dbReference>
<dbReference type="SUPFAM" id="SSF53187">
    <property type="entry name" value="Zn-dependent exopeptidases"/>
    <property type="match status" value="1"/>
</dbReference>
<comment type="caution">
    <text evidence="3">The sequence shown here is derived from an EMBL/GenBank/DDBJ whole genome shotgun (WGS) entry which is preliminary data.</text>
</comment>
<protein>
    <submittedName>
        <fullName evidence="3">M20/M25/M40 family metallo-hydrolase</fullName>
    </submittedName>
</protein>
<organism evidence="3 4">
    <name type="scientific">Micromonospora tarensis</name>
    <dbReference type="NCBI Taxonomy" id="2806100"/>
    <lineage>
        <taxon>Bacteria</taxon>
        <taxon>Bacillati</taxon>
        <taxon>Actinomycetota</taxon>
        <taxon>Actinomycetes</taxon>
        <taxon>Micromonosporales</taxon>
        <taxon>Micromonosporaceae</taxon>
        <taxon>Micromonospora</taxon>
    </lineage>
</organism>
<proteinExistence type="predicted"/>
<dbReference type="Pfam" id="PF04389">
    <property type="entry name" value="Peptidase_M28"/>
    <property type="match status" value="1"/>
</dbReference>
<keyword evidence="4" id="KW-1185">Reference proteome</keyword>
<dbReference type="Gene3D" id="3.40.630.10">
    <property type="entry name" value="Zn peptidases"/>
    <property type="match status" value="1"/>
</dbReference>
<evidence type="ECO:0000313" key="3">
    <source>
        <dbReference type="EMBL" id="MBM0278542.1"/>
    </source>
</evidence>